<dbReference type="Proteomes" id="UP000242381">
    <property type="component" value="Unassembled WGS sequence"/>
</dbReference>
<name>A0A1X0RLG8_RHIZD</name>
<sequence length="180" mass="20578">MKNSLFTLIHTETDKTLSAVTNDGRPQQLTVDKSNTESAKWRLKDLKEDYVFNGSEVTIAYDQTSLCLSIQGNSARLKSEQGAQDGCRWRVRMLQINLNDGPTFFEDLIKSQSCLHQGDYFMLQNGSISLGTTQFAQTSQQEESALEKSDCESFNTASEQPIYIERPKYRRMKCIWQIKL</sequence>
<protein>
    <submittedName>
        <fullName evidence="1">Uncharacterized protein</fullName>
    </submittedName>
</protein>
<proteinExistence type="predicted"/>
<dbReference type="EMBL" id="KV921602">
    <property type="protein sequence ID" value="ORE12814.1"/>
    <property type="molecule type" value="Genomic_DNA"/>
</dbReference>
<accession>A0A1X0RLG8</accession>
<dbReference type="VEuPathDB" id="FungiDB:BCV72DRAFT_316828"/>
<reference evidence="1 2" key="1">
    <citation type="journal article" date="2016" name="Proc. Natl. Acad. Sci. U.S.A.">
        <title>Lipid metabolic changes in an early divergent fungus govern the establishment of a mutualistic symbiosis with endobacteria.</title>
        <authorList>
            <person name="Lastovetsky O.A."/>
            <person name="Gaspar M.L."/>
            <person name="Mondo S.J."/>
            <person name="LaButti K.M."/>
            <person name="Sandor L."/>
            <person name="Grigoriev I.V."/>
            <person name="Henry S.A."/>
            <person name="Pawlowska T.E."/>
        </authorList>
    </citation>
    <scope>NUCLEOTIDE SEQUENCE [LARGE SCALE GENOMIC DNA]</scope>
    <source>
        <strain evidence="1 2">ATCC 11559</strain>
    </source>
</reference>
<organism evidence="1 2">
    <name type="scientific">Rhizopus microsporus</name>
    <dbReference type="NCBI Taxonomy" id="58291"/>
    <lineage>
        <taxon>Eukaryota</taxon>
        <taxon>Fungi</taxon>
        <taxon>Fungi incertae sedis</taxon>
        <taxon>Mucoromycota</taxon>
        <taxon>Mucoromycotina</taxon>
        <taxon>Mucoromycetes</taxon>
        <taxon>Mucorales</taxon>
        <taxon>Mucorineae</taxon>
        <taxon>Rhizopodaceae</taxon>
        <taxon>Rhizopus</taxon>
    </lineage>
</organism>
<evidence type="ECO:0000313" key="1">
    <source>
        <dbReference type="EMBL" id="ORE12814.1"/>
    </source>
</evidence>
<dbReference type="AlphaFoldDB" id="A0A1X0RLG8"/>
<feature type="non-terminal residue" evidence="1">
    <location>
        <position position="180"/>
    </location>
</feature>
<evidence type="ECO:0000313" key="2">
    <source>
        <dbReference type="Proteomes" id="UP000242381"/>
    </source>
</evidence>
<gene>
    <name evidence="1" type="ORF">BCV71DRAFT_230163</name>
</gene>